<evidence type="ECO:0000256" key="1">
    <source>
        <dbReference type="SAM" id="Phobius"/>
    </source>
</evidence>
<dbReference type="InterPro" id="IPR025333">
    <property type="entry name" value="DUF4239"/>
</dbReference>
<reference evidence="2" key="1">
    <citation type="submission" date="2021-01" db="EMBL/GenBank/DDBJ databases">
        <title>Whole genome shotgun sequence of Actinoplanes rishiriensis NBRC 108556.</title>
        <authorList>
            <person name="Komaki H."/>
            <person name="Tamura T."/>
        </authorList>
    </citation>
    <scope>NUCLEOTIDE SEQUENCE</scope>
    <source>
        <strain evidence="2">NBRC 108556</strain>
    </source>
</reference>
<gene>
    <name evidence="2" type="ORF">Ari01nite_27460</name>
</gene>
<organism evidence="2 3">
    <name type="scientific">Paractinoplanes rishiriensis</name>
    <dbReference type="NCBI Taxonomy" id="1050105"/>
    <lineage>
        <taxon>Bacteria</taxon>
        <taxon>Bacillati</taxon>
        <taxon>Actinomycetota</taxon>
        <taxon>Actinomycetes</taxon>
        <taxon>Micromonosporales</taxon>
        <taxon>Micromonosporaceae</taxon>
        <taxon>Paractinoplanes</taxon>
    </lineage>
</organism>
<feature type="transmembrane region" description="Helical" evidence="1">
    <location>
        <begin position="216"/>
        <end position="233"/>
    </location>
</feature>
<dbReference type="EMBL" id="BOMV01000026">
    <property type="protein sequence ID" value="GIE95281.1"/>
    <property type="molecule type" value="Genomic_DNA"/>
</dbReference>
<keyword evidence="3" id="KW-1185">Reference proteome</keyword>
<comment type="caution">
    <text evidence="2">The sequence shown here is derived from an EMBL/GenBank/DDBJ whole genome shotgun (WGS) entry which is preliminary data.</text>
</comment>
<keyword evidence="1" id="KW-0472">Membrane</keyword>
<sequence length="259" mass="28370">MRWFALNVAEWLSILIFLVGLPALMLILQMLVRRMFPNWERGEHNDAAGVMLSAAVVVYSVAIGLCVVTLWGKLDDAERATQAEAANLVAVAEGSRVCEAAVQERIRSEVIAYNRDVVDRWSLRIRGESQLLVGRDLDGLVATVAQLEPQTQAQRAFVDDALARLARASELRIASVRLAHDQQLPGVLWVAVFGGSVVVLALCLTCGVRDGALRRILLTGVTATVGINLFLVTELNYPFYGDIRVGPDSYLNAVSMLLR</sequence>
<dbReference type="RefSeq" id="WP_203781577.1">
    <property type="nucleotide sequence ID" value="NZ_BOMV01000026.1"/>
</dbReference>
<protein>
    <recommendedName>
        <fullName evidence="4">DUF4239 domain-containing protein</fullName>
    </recommendedName>
</protein>
<keyword evidence="1" id="KW-1133">Transmembrane helix</keyword>
<dbReference type="Proteomes" id="UP000636960">
    <property type="component" value="Unassembled WGS sequence"/>
</dbReference>
<keyword evidence="1" id="KW-0812">Transmembrane</keyword>
<feature type="transmembrane region" description="Helical" evidence="1">
    <location>
        <begin position="52"/>
        <end position="72"/>
    </location>
</feature>
<evidence type="ECO:0008006" key="4">
    <source>
        <dbReference type="Google" id="ProtNLM"/>
    </source>
</evidence>
<dbReference type="Pfam" id="PF14023">
    <property type="entry name" value="Bestrophin-like"/>
    <property type="match status" value="1"/>
</dbReference>
<dbReference type="AlphaFoldDB" id="A0A919JU75"/>
<feature type="transmembrane region" description="Helical" evidence="1">
    <location>
        <begin position="186"/>
        <end position="204"/>
    </location>
</feature>
<accession>A0A919JU75</accession>
<feature type="transmembrane region" description="Helical" evidence="1">
    <location>
        <begin position="12"/>
        <end position="32"/>
    </location>
</feature>
<evidence type="ECO:0000313" key="2">
    <source>
        <dbReference type="EMBL" id="GIE95281.1"/>
    </source>
</evidence>
<evidence type="ECO:0000313" key="3">
    <source>
        <dbReference type="Proteomes" id="UP000636960"/>
    </source>
</evidence>
<proteinExistence type="predicted"/>
<name>A0A919JU75_9ACTN</name>